<evidence type="ECO:0000256" key="7">
    <source>
        <dbReference type="SAM" id="MobiDB-lite"/>
    </source>
</evidence>
<feature type="domain" description="GH26" evidence="8">
    <location>
        <begin position="497"/>
        <end position="812"/>
    </location>
</feature>
<comment type="similarity">
    <text evidence="6">Belongs to the glycosyl hydrolase 26 family.</text>
</comment>
<dbReference type="PROSITE" id="PS51764">
    <property type="entry name" value="GH26"/>
    <property type="match status" value="1"/>
</dbReference>
<dbReference type="InterPro" id="IPR017853">
    <property type="entry name" value="GH"/>
</dbReference>
<reference evidence="10" key="1">
    <citation type="journal article" date="2019" name="Int. J. Syst. Evol. Microbiol.">
        <title>The Global Catalogue of Microorganisms (GCM) 10K type strain sequencing project: providing services to taxonomists for standard genome sequencing and annotation.</title>
        <authorList>
            <consortium name="The Broad Institute Genomics Platform"/>
            <consortium name="The Broad Institute Genome Sequencing Center for Infectious Disease"/>
            <person name="Wu L."/>
            <person name="Ma J."/>
        </authorList>
    </citation>
    <scope>NUCLEOTIDE SEQUENCE [LARGE SCALE GENOMIC DNA]</scope>
    <source>
        <strain evidence="10">CGMCC 1.9106</strain>
    </source>
</reference>
<proteinExistence type="inferred from homology"/>
<keyword evidence="4 6" id="KW-0378">Hydrolase</keyword>
<accession>A0ABW2GWC2</accession>
<feature type="active site" description="Nucleophile" evidence="6">
    <location>
        <position position="748"/>
    </location>
</feature>
<organism evidence="9 10">
    <name type="scientific">Catellatospora aurea</name>
    <dbReference type="NCBI Taxonomy" id="1337874"/>
    <lineage>
        <taxon>Bacteria</taxon>
        <taxon>Bacillati</taxon>
        <taxon>Actinomycetota</taxon>
        <taxon>Actinomycetes</taxon>
        <taxon>Micromonosporales</taxon>
        <taxon>Micromonosporaceae</taxon>
        <taxon>Catellatospora</taxon>
    </lineage>
</organism>
<dbReference type="InterPro" id="IPR022790">
    <property type="entry name" value="GH26_dom"/>
</dbReference>
<sequence length="824" mass="86315">MSRTRIGIAVTVTMSTLASAVLLGLVAGRLSAPPTRVTVSEDSYTMSTEPGVTAGSRLYLTAGGVGGGAAVSYLKFDVELPAGRQPKKVWLWLGRHSGPLPKLVELTTVPDTRWREGTLTAETAPRLGSVVGSVAPGRFDRAVAFDVTRVVRRSGRYAFAITAPSSTEVAQFVAGEARADSTTTGPPTITFEWNEPAAPTLPPPADQPTTAPSPSGTGAPEPTVTPWPGTTFDPSATPLPSAAPDPSTSADPATDPSPVPSGTFATDPVYEPEPSPAAPSDEPTTPGGPGDPDPSTAPDPGTEPGPGPGTEPSAGPEPSAEPGQQPSPDPGTQPGDPGTEPVPGTEPGPGTEPDPGTEPGPGTEPSAGPDPGTEPSAGPQPGTEPTAGPDPGTQPSPDPGTEPGPAPGPDPGPGQPDPGTEPGPEPSPGVPPVEPSDPPVTEPSLPPVVDPSTPPATDPSVPPVVDPSTPPGTDPSTSPGTDPSAPVSPGPSVPPTSPSPSTDPNLPVECVIGQALVPTCGALWGVAPGAHTSQNRIQALYEFERRTNRQQVVYHAYHRGTSLFPTAEELSITKDPLHKRVLFLNWKPQGVSWAGIARGDARTEAYLDRLAVHIRGSLRDQFFFTMNHEPENDVIARPGSGMTAKDYAAAYRHVVTGLRTRGVTNLVSVMCYMAFVPWNVKDWFEDLYPGDDVVDWVAWDTYAYSDPGYGYGDFAEMMNRKSGSRKDWPGFYNWAATSFPDKPLMLGEWGVWHSRNNPQHQARFFDSARLQLELFPRLKALVYFESPNAEEGRSSMIDMTSSGLSSFQQFSKHPAFDIVTGPAY</sequence>
<feature type="compositionally biased region" description="Polar residues" evidence="7">
    <location>
        <begin position="207"/>
        <end position="216"/>
    </location>
</feature>
<feature type="compositionally biased region" description="Pro residues" evidence="7">
    <location>
        <begin position="486"/>
        <end position="498"/>
    </location>
</feature>
<evidence type="ECO:0000256" key="4">
    <source>
        <dbReference type="ARBA" id="ARBA00022801"/>
    </source>
</evidence>
<evidence type="ECO:0000256" key="2">
    <source>
        <dbReference type="ARBA" id="ARBA00022525"/>
    </source>
</evidence>
<gene>
    <name evidence="9" type="ORF">ACFQO7_12400</name>
</gene>
<name>A0ABW2GWC2_9ACTN</name>
<feature type="compositionally biased region" description="Low complexity" evidence="7">
    <location>
        <begin position="310"/>
        <end position="324"/>
    </location>
</feature>
<dbReference type="InterPro" id="IPR055372">
    <property type="entry name" value="CBM96"/>
</dbReference>
<evidence type="ECO:0000313" key="9">
    <source>
        <dbReference type="EMBL" id="MFC7243279.1"/>
    </source>
</evidence>
<feature type="compositionally biased region" description="Low complexity" evidence="7">
    <location>
        <begin position="332"/>
        <end position="343"/>
    </location>
</feature>
<dbReference type="EMBL" id="JBHTAC010000010">
    <property type="protein sequence ID" value="MFC7243279.1"/>
    <property type="molecule type" value="Genomic_DNA"/>
</dbReference>
<comment type="caution">
    <text evidence="9">The sequence shown here is derived from an EMBL/GenBank/DDBJ whole genome shotgun (WGS) entry which is preliminary data.</text>
</comment>
<evidence type="ECO:0000256" key="3">
    <source>
        <dbReference type="ARBA" id="ARBA00022729"/>
    </source>
</evidence>
<feature type="compositionally biased region" description="Pro residues" evidence="7">
    <location>
        <begin position="289"/>
        <end position="309"/>
    </location>
</feature>
<dbReference type="SUPFAM" id="SSF51445">
    <property type="entry name" value="(Trans)glycosidases"/>
    <property type="match status" value="1"/>
</dbReference>
<feature type="compositionally biased region" description="Low complexity" evidence="7">
    <location>
        <begin position="474"/>
        <end position="485"/>
    </location>
</feature>
<feature type="active site" description="Proton donor" evidence="6">
    <location>
        <position position="629"/>
    </location>
</feature>
<feature type="compositionally biased region" description="Low complexity" evidence="7">
    <location>
        <begin position="233"/>
        <end position="256"/>
    </location>
</feature>
<evidence type="ECO:0000313" key="10">
    <source>
        <dbReference type="Proteomes" id="UP001596392"/>
    </source>
</evidence>
<feature type="region of interest" description="Disordered" evidence="7">
    <location>
        <begin position="177"/>
        <end position="506"/>
    </location>
</feature>
<evidence type="ECO:0000256" key="1">
    <source>
        <dbReference type="ARBA" id="ARBA00004613"/>
    </source>
</evidence>
<keyword evidence="10" id="KW-1185">Reference proteome</keyword>
<dbReference type="RefSeq" id="WP_376806502.1">
    <property type="nucleotide sequence ID" value="NZ_JBHTAC010000010.1"/>
</dbReference>
<keyword evidence="5 6" id="KW-0326">Glycosidase</keyword>
<evidence type="ECO:0000256" key="6">
    <source>
        <dbReference type="PROSITE-ProRule" id="PRU01100"/>
    </source>
</evidence>
<evidence type="ECO:0000256" key="5">
    <source>
        <dbReference type="ARBA" id="ARBA00023295"/>
    </source>
</evidence>
<dbReference type="Proteomes" id="UP001596392">
    <property type="component" value="Unassembled WGS sequence"/>
</dbReference>
<evidence type="ECO:0000259" key="8">
    <source>
        <dbReference type="PROSITE" id="PS51764"/>
    </source>
</evidence>
<feature type="compositionally biased region" description="Pro residues" evidence="7">
    <location>
        <begin position="344"/>
        <end position="358"/>
    </location>
</feature>
<keyword evidence="3" id="KW-0732">Signal</keyword>
<protein>
    <recommendedName>
        <fullName evidence="8">GH26 domain-containing protein</fullName>
    </recommendedName>
</protein>
<comment type="subcellular location">
    <subcellularLocation>
        <location evidence="1">Secreted</location>
    </subcellularLocation>
</comment>
<keyword evidence="2" id="KW-0964">Secreted</keyword>
<dbReference type="Gene3D" id="3.20.20.80">
    <property type="entry name" value="Glycosidases"/>
    <property type="match status" value="1"/>
</dbReference>
<dbReference type="Pfam" id="PF24517">
    <property type="entry name" value="CBM96"/>
    <property type="match status" value="1"/>
</dbReference>
<feature type="compositionally biased region" description="Pro residues" evidence="7">
    <location>
        <begin position="392"/>
        <end position="473"/>
    </location>
</feature>